<dbReference type="AlphaFoldDB" id="W3XQH9"/>
<reference evidence="2" key="1">
    <citation type="journal article" date="2015" name="BMC Genomics">
        <title>Genomic and transcriptomic analysis of the endophytic fungus Pestalotiopsis fici reveals its lifestyle and high potential for synthesis of natural products.</title>
        <authorList>
            <person name="Wang X."/>
            <person name="Zhang X."/>
            <person name="Liu L."/>
            <person name="Xiang M."/>
            <person name="Wang W."/>
            <person name="Sun X."/>
            <person name="Che Y."/>
            <person name="Guo L."/>
            <person name="Liu G."/>
            <person name="Guo L."/>
            <person name="Wang C."/>
            <person name="Yin W.B."/>
            <person name="Stadler M."/>
            <person name="Zhang X."/>
            <person name="Liu X."/>
        </authorList>
    </citation>
    <scope>NUCLEOTIDE SEQUENCE [LARGE SCALE GENOMIC DNA]</scope>
    <source>
        <strain evidence="2">W106-1 / CGMCC3.15140</strain>
    </source>
</reference>
<protein>
    <submittedName>
        <fullName evidence="1">Uncharacterized protein</fullName>
    </submittedName>
</protein>
<name>W3XQH9_PESFW</name>
<sequence length="184" mass="21602">MQRHWQGQSSNPLSAIPEQTCVLGDFERDELPGLHPAVQQEFSRLEEESKQDLMKMTVWRDYARWKNSWLANIHYQLDASKTQEQCLADERYWRDDFEKNPQQYPALHPMAQAVYNDTGEETKCSPEYGPVLRGYVVAYNNMLKCFYTQPQPAGLQGNDDDKGKQVERLPEMSEVVPIYPRWQR</sequence>
<dbReference type="GeneID" id="19267080"/>
<dbReference type="HOGENOM" id="CLU_1468683_0_0_1"/>
<gene>
    <name evidence="1" type="ORF">PFICI_02067</name>
</gene>
<keyword evidence="2" id="KW-1185">Reference proteome</keyword>
<accession>W3XQH9</accession>
<dbReference type="InParanoid" id="W3XQH9"/>
<evidence type="ECO:0000313" key="2">
    <source>
        <dbReference type="Proteomes" id="UP000030651"/>
    </source>
</evidence>
<dbReference type="Proteomes" id="UP000030651">
    <property type="component" value="Unassembled WGS sequence"/>
</dbReference>
<proteinExistence type="predicted"/>
<dbReference type="EMBL" id="KI912109">
    <property type="protein sequence ID" value="ETS88239.1"/>
    <property type="molecule type" value="Genomic_DNA"/>
</dbReference>
<dbReference type="OrthoDB" id="10352786at2759"/>
<dbReference type="KEGG" id="pfy:PFICI_02067"/>
<dbReference type="RefSeq" id="XP_007828839.1">
    <property type="nucleotide sequence ID" value="XM_007830648.1"/>
</dbReference>
<evidence type="ECO:0000313" key="1">
    <source>
        <dbReference type="EMBL" id="ETS88239.1"/>
    </source>
</evidence>
<organism evidence="1 2">
    <name type="scientific">Pestalotiopsis fici (strain W106-1 / CGMCC3.15140)</name>
    <dbReference type="NCBI Taxonomy" id="1229662"/>
    <lineage>
        <taxon>Eukaryota</taxon>
        <taxon>Fungi</taxon>
        <taxon>Dikarya</taxon>
        <taxon>Ascomycota</taxon>
        <taxon>Pezizomycotina</taxon>
        <taxon>Sordariomycetes</taxon>
        <taxon>Xylariomycetidae</taxon>
        <taxon>Amphisphaeriales</taxon>
        <taxon>Sporocadaceae</taxon>
        <taxon>Pestalotiopsis</taxon>
    </lineage>
</organism>